<dbReference type="EMBL" id="JAAQHG020000007">
    <property type="protein sequence ID" value="KAL1588502.1"/>
    <property type="molecule type" value="Genomic_DNA"/>
</dbReference>
<keyword evidence="1 2" id="KW-0732">Signal</keyword>
<accession>A0AB34KXI3</accession>
<dbReference type="InterPro" id="IPR004302">
    <property type="entry name" value="Cellulose/chitin-bd_N"/>
</dbReference>
<dbReference type="Proteomes" id="UP000803884">
    <property type="component" value="Unassembled WGS sequence"/>
</dbReference>
<dbReference type="PANTHER" id="PTHR34823">
    <property type="entry name" value="GLCNAC-BINDING PROTEIN A"/>
    <property type="match status" value="1"/>
</dbReference>
<name>A0AB34KXI3_9PEZI</name>
<evidence type="ECO:0000256" key="2">
    <source>
        <dbReference type="SAM" id="SignalP"/>
    </source>
</evidence>
<dbReference type="CDD" id="cd21177">
    <property type="entry name" value="LPMO_AA10"/>
    <property type="match status" value="1"/>
</dbReference>
<dbReference type="InterPro" id="IPR014756">
    <property type="entry name" value="Ig_E-set"/>
</dbReference>
<evidence type="ECO:0000256" key="1">
    <source>
        <dbReference type="ARBA" id="ARBA00022729"/>
    </source>
</evidence>
<comment type="caution">
    <text evidence="4">The sequence shown here is derived from an EMBL/GenBank/DDBJ whole genome shotgun (WGS) entry which is preliminary data.</text>
</comment>
<protein>
    <recommendedName>
        <fullName evidence="3">Chitin-binding type-4 domain-containing protein</fullName>
    </recommendedName>
</protein>
<dbReference type="AlphaFoldDB" id="A0AB34KXI3"/>
<dbReference type="GeneID" id="96004260"/>
<proteinExistence type="predicted"/>
<dbReference type="Gene3D" id="2.70.50.50">
    <property type="entry name" value="chitin-binding protein cbp21"/>
    <property type="match status" value="1"/>
</dbReference>
<gene>
    <name evidence="4" type="ORF">WHR41_02816</name>
</gene>
<dbReference type="Pfam" id="PF03067">
    <property type="entry name" value="LPMO_10"/>
    <property type="match status" value="1"/>
</dbReference>
<keyword evidence="5" id="KW-1185">Reference proteome</keyword>
<dbReference type="SUPFAM" id="SSF81296">
    <property type="entry name" value="E set domains"/>
    <property type="match status" value="1"/>
</dbReference>
<feature type="domain" description="Chitin-binding type-4" evidence="3">
    <location>
        <begin position="26"/>
        <end position="198"/>
    </location>
</feature>
<evidence type="ECO:0000313" key="5">
    <source>
        <dbReference type="Proteomes" id="UP000803884"/>
    </source>
</evidence>
<reference evidence="4 5" key="1">
    <citation type="journal article" date="2020" name="Microbiol. Resour. Announc.">
        <title>Draft Genome Sequence of a Cladosporium Species Isolated from the Mesophotic Ascidian Didemnum maculosum.</title>
        <authorList>
            <person name="Gioti A."/>
            <person name="Siaperas R."/>
            <person name="Nikolaivits E."/>
            <person name="Le Goff G."/>
            <person name="Ouazzani J."/>
            <person name="Kotoulas G."/>
            <person name="Topakas E."/>
        </authorList>
    </citation>
    <scope>NUCLEOTIDE SEQUENCE [LARGE SCALE GENOMIC DNA]</scope>
    <source>
        <strain evidence="4 5">TM138-S3</strain>
    </source>
</reference>
<sequence>MAPASQHLLALLALGLLWSPQHVNAHGYIKTPPSRQASCAADKVDESNCGGVTYEPQSVESPKGAPFDTDVGTQICNGGGSRFSELNTPGADIWPTTSIPAAQDLALEWKITTAHKTQSWAYYITKADTPLDPSQPLTKDSFETEPILLLDTNHDAPPPSLTHTVPGDALAGRSGYAVIYSVWSIGDTGNAFYNCVDVNFEASEAEQPASNTTTTAVPTTMATSTRAMTGTAVTGTGLPGTAVSATGSMSTATGAASVGYSATGNSTVLTLSGRKLRKYF</sequence>
<dbReference type="RefSeq" id="XP_069231607.1">
    <property type="nucleotide sequence ID" value="XM_069371422.1"/>
</dbReference>
<feature type="signal peptide" evidence="2">
    <location>
        <begin position="1"/>
        <end position="25"/>
    </location>
</feature>
<organism evidence="4 5">
    <name type="scientific">Cladosporium halotolerans</name>
    <dbReference type="NCBI Taxonomy" id="1052096"/>
    <lineage>
        <taxon>Eukaryota</taxon>
        <taxon>Fungi</taxon>
        <taxon>Dikarya</taxon>
        <taxon>Ascomycota</taxon>
        <taxon>Pezizomycotina</taxon>
        <taxon>Dothideomycetes</taxon>
        <taxon>Dothideomycetidae</taxon>
        <taxon>Cladosporiales</taxon>
        <taxon>Cladosporiaceae</taxon>
        <taxon>Cladosporium</taxon>
    </lineage>
</organism>
<feature type="chain" id="PRO_5044341635" description="Chitin-binding type-4 domain-containing protein" evidence="2">
    <location>
        <begin position="26"/>
        <end position="280"/>
    </location>
</feature>
<evidence type="ECO:0000259" key="3">
    <source>
        <dbReference type="Pfam" id="PF03067"/>
    </source>
</evidence>
<dbReference type="InterPro" id="IPR051024">
    <property type="entry name" value="GlcNAc_Chitin_IntDeg"/>
</dbReference>
<evidence type="ECO:0000313" key="4">
    <source>
        <dbReference type="EMBL" id="KAL1588502.1"/>
    </source>
</evidence>
<dbReference type="PANTHER" id="PTHR34823:SF1">
    <property type="entry name" value="CHITIN-BINDING TYPE-4 DOMAIN-CONTAINING PROTEIN"/>
    <property type="match status" value="1"/>
</dbReference>